<name>A0A182DYB6_ONCOC</name>
<organism evidence="7">
    <name type="scientific">Onchocerca ochengi</name>
    <name type="common">Filarial nematode worm</name>
    <dbReference type="NCBI Taxonomy" id="42157"/>
    <lineage>
        <taxon>Eukaryota</taxon>
        <taxon>Metazoa</taxon>
        <taxon>Ecdysozoa</taxon>
        <taxon>Nematoda</taxon>
        <taxon>Chromadorea</taxon>
        <taxon>Rhabditida</taxon>
        <taxon>Spirurina</taxon>
        <taxon>Spiruromorpha</taxon>
        <taxon>Filarioidea</taxon>
        <taxon>Onchocercidae</taxon>
        <taxon>Onchocerca</taxon>
    </lineage>
</organism>
<dbReference type="STRING" id="42157.A0A182DYB6"/>
<evidence type="ECO:0000313" key="7">
    <source>
        <dbReference type="WBParaSite" id="nOo.2.0.1.t00663-RA"/>
    </source>
</evidence>
<feature type="transmembrane region" description="Helical" evidence="3">
    <location>
        <begin position="1228"/>
        <end position="1249"/>
    </location>
</feature>
<dbReference type="SUPFAM" id="SSF54001">
    <property type="entry name" value="Cysteine proteinases"/>
    <property type="match status" value="1"/>
</dbReference>
<evidence type="ECO:0000256" key="2">
    <source>
        <dbReference type="SAM" id="Coils"/>
    </source>
</evidence>
<dbReference type="AlphaFoldDB" id="A0A182DYB6"/>
<dbReference type="InterPro" id="IPR001394">
    <property type="entry name" value="Peptidase_C19_UCH"/>
</dbReference>
<dbReference type="Proteomes" id="UP000271087">
    <property type="component" value="Unassembled WGS sequence"/>
</dbReference>
<protein>
    <submittedName>
        <fullName evidence="7">USP domain-containing protein</fullName>
    </submittedName>
</protein>
<reference evidence="5 6" key="2">
    <citation type="submission" date="2018-08" db="EMBL/GenBank/DDBJ databases">
        <authorList>
            <person name="Laetsch R D."/>
            <person name="Stevens L."/>
            <person name="Kumar S."/>
            <person name="Blaxter L. M."/>
        </authorList>
    </citation>
    <scope>NUCLEOTIDE SEQUENCE [LARGE SCALE GENOMIC DNA]</scope>
</reference>
<dbReference type="PANTHER" id="PTHR24006">
    <property type="entry name" value="UBIQUITIN CARBOXYL-TERMINAL HYDROLASE"/>
    <property type="match status" value="1"/>
</dbReference>
<reference evidence="7" key="1">
    <citation type="submission" date="2016-06" db="UniProtKB">
        <authorList>
            <consortium name="WormBaseParasite"/>
        </authorList>
    </citation>
    <scope>IDENTIFICATION</scope>
</reference>
<feature type="domain" description="USP" evidence="4">
    <location>
        <begin position="227"/>
        <end position="768"/>
    </location>
</feature>
<dbReference type="GO" id="GO:0005829">
    <property type="term" value="C:cytosol"/>
    <property type="evidence" value="ECO:0007669"/>
    <property type="project" value="TreeGrafter"/>
</dbReference>
<keyword evidence="3" id="KW-0812">Transmembrane</keyword>
<feature type="coiled-coil region" evidence="2">
    <location>
        <begin position="653"/>
        <end position="687"/>
    </location>
</feature>
<dbReference type="InterPro" id="IPR018200">
    <property type="entry name" value="USP_CS"/>
</dbReference>
<dbReference type="EMBL" id="UYRW01000068">
    <property type="protein sequence ID" value="VDK62580.1"/>
    <property type="molecule type" value="Genomic_DNA"/>
</dbReference>
<evidence type="ECO:0000259" key="4">
    <source>
        <dbReference type="PROSITE" id="PS50235"/>
    </source>
</evidence>
<sequence length="1268" mass="143625">MRRDDEGMNARYSDHDKLVVYASRQLMTILSVVGGKGPSPIEGEEPERASRSLYQSALTTEELGFFNEVKNFLGSTVNEQLLVQAIKSHGSHMQPHLSGNNVLNDVISLYFDKMESVDKPNKQVRFDEHLDVPSPAPSISRPYSFNTRGTTMEGSKEVIDLASDEDKSVQKWGNVPRSVLGNREEQDVIKAIEESLKDNQSISGFSPFAQKDPENPYERRRCGLAPVGLKNIGNSCWFNVIVQTLFHIPRFRQMLFDIPIKTGTKDITGKSNFWGNESGQLNEINVDVLTTSLLISLRQLAACLKASSRAYVDPTNVLKIISELNTSLNKAAPCIGIQQDATEMLLRLIEWLEVAFRIESVPEMESLHPSSSGISCGEIMDINDENMMPSGSNSEQTLTPGDEAHFNKLASDDLNSNPASEHPFNALFHGSHVEIRPNTEITVGVSSPLKLANSLQMINLDVTYDNLYDSLEAYHLSDAPAKELWFESLPPVIIFSLVRFSYKNGQTEKVHSQFQFPRVIYMDRYLYRNRAFVSEKRIERKSLKKRLAHVKCELEGWEKFPAGDTKAPLPSLIDAVVKYASSAMNGNIAVNCDTCKQQPMEVCNETLPLSVVVSDLSNPHVGSSDSKEENVMLACPCLDKTIIPPDVDINSVTNFLQTLSANAQKRIDELQKEANTLQESIDSIFNVDGMREEPYHLHSVIVHEGEANVGHYWAYIASFPLCNTEDKEVSWRKFNDKSVEPATWQQIEEDSFGSRRACSAYCLIYTRKKCESVLYGQEQKQPAQSIIELIDSLPCDLKLEVSTDNALFDAEMIKWDADHPAMMCESKNKALIIPCKDMDLLDMVSYKGPVDFGALCKRHYEHAARFFGLFMLKSALNALNILDELFLERDESAFSLIQEARLQLKIFFTFLLANHMGHYEKAQKTSNVLYIDRLMYMIDWASIFGIPLSNPARSIFILRMLMNIDVTKYSKVVSTCEKVVEKFIGDDPSSLLSLNNVHVLYEVFCQMIAVLSDIVKKIDLASSQQNKTMLSMDIQQSRFLCVSIRMMERINMYATVKSSDIEQKLFFCLVHNALLIIYVIRISQRLIDNISVESDDSILSDYENFLDKEYKAMIVRLHRMGNEASERTIQYVVSMWNQLLSNSNGLQKVPWVYQKILDAAEQKTPSSMPAPKLNIKAGNSGYDLFLLRQAVSQIGFAAKIMLLRNTKLGTETDYKYIFLIVSFEKQQQISYCLHFFPIIPLFSLIFIYCQKTNVVSTMYQFFDLCSLI</sequence>
<evidence type="ECO:0000313" key="6">
    <source>
        <dbReference type="Proteomes" id="UP000271087"/>
    </source>
</evidence>
<dbReference type="PROSITE" id="PS00972">
    <property type="entry name" value="USP_1"/>
    <property type="match status" value="1"/>
</dbReference>
<keyword evidence="2" id="KW-0175">Coiled coil</keyword>
<keyword evidence="6" id="KW-1185">Reference proteome</keyword>
<evidence type="ECO:0000313" key="5">
    <source>
        <dbReference type="EMBL" id="VDK62580.1"/>
    </source>
</evidence>
<gene>
    <name evidence="5" type="ORF">NOO_LOCUS663</name>
</gene>
<proteinExistence type="inferred from homology"/>
<dbReference type="GO" id="GO:0005634">
    <property type="term" value="C:nucleus"/>
    <property type="evidence" value="ECO:0007669"/>
    <property type="project" value="TreeGrafter"/>
</dbReference>
<dbReference type="PANTHER" id="PTHR24006:SF944">
    <property type="entry name" value="UBIQUITIN CARBOXYL-TERMINAL HYDROLASE"/>
    <property type="match status" value="1"/>
</dbReference>
<dbReference type="OrthoDB" id="2420415at2759"/>
<dbReference type="GO" id="GO:0016579">
    <property type="term" value="P:protein deubiquitination"/>
    <property type="evidence" value="ECO:0007669"/>
    <property type="project" value="InterPro"/>
</dbReference>
<dbReference type="PROSITE" id="PS50235">
    <property type="entry name" value="USP_3"/>
    <property type="match status" value="1"/>
</dbReference>
<dbReference type="Gene3D" id="3.90.70.10">
    <property type="entry name" value="Cysteine proteinases"/>
    <property type="match status" value="1"/>
</dbReference>
<dbReference type="GO" id="GO:0004843">
    <property type="term" value="F:cysteine-type deubiquitinase activity"/>
    <property type="evidence" value="ECO:0007669"/>
    <property type="project" value="InterPro"/>
</dbReference>
<evidence type="ECO:0000256" key="3">
    <source>
        <dbReference type="SAM" id="Phobius"/>
    </source>
</evidence>
<keyword evidence="3" id="KW-0472">Membrane</keyword>
<comment type="similarity">
    <text evidence="1">Belongs to the peptidase C19 family.</text>
</comment>
<dbReference type="InterPro" id="IPR038765">
    <property type="entry name" value="Papain-like_cys_pep_sf"/>
</dbReference>
<evidence type="ECO:0000256" key="1">
    <source>
        <dbReference type="ARBA" id="ARBA00009085"/>
    </source>
</evidence>
<dbReference type="WBParaSite" id="nOo.2.0.1.t00663-RA">
    <property type="protein sequence ID" value="nOo.2.0.1.t00663-RA"/>
    <property type="gene ID" value="nOo.2.0.1.g00663"/>
</dbReference>
<accession>A0A182DYB6</accession>
<dbReference type="PROSITE" id="PS00973">
    <property type="entry name" value="USP_2"/>
    <property type="match status" value="1"/>
</dbReference>
<dbReference type="InterPro" id="IPR028889">
    <property type="entry name" value="USP"/>
</dbReference>
<dbReference type="Pfam" id="PF00443">
    <property type="entry name" value="UCH"/>
    <property type="match status" value="1"/>
</dbReference>
<dbReference type="InterPro" id="IPR050164">
    <property type="entry name" value="Peptidase_C19"/>
</dbReference>
<keyword evidence="3" id="KW-1133">Transmembrane helix</keyword>